<dbReference type="RefSeq" id="WP_129832739.1">
    <property type="nucleotide sequence ID" value="NZ_CP035704.1"/>
</dbReference>
<keyword evidence="2 5" id="KW-0963">Cytoplasm</keyword>
<dbReference type="KEGG" id="xbc:ELE36_08940"/>
<evidence type="ECO:0000256" key="4">
    <source>
        <dbReference type="ARBA" id="ARBA00023080"/>
    </source>
</evidence>
<dbReference type="GO" id="GO:0047429">
    <property type="term" value="F:nucleoside triphosphate diphosphatase activity"/>
    <property type="evidence" value="ECO:0007669"/>
    <property type="project" value="InterPro"/>
</dbReference>
<comment type="cofactor">
    <cofactor evidence="5">
        <name>a divalent metal cation</name>
        <dbReference type="ChEBI" id="CHEBI:60240"/>
    </cofactor>
</comment>
<evidence type="ECO:0000256" key="3">
    <source>
        <dbReference type="ARBA" id="ARBA00022801"/>
    </source>
</evidence>
<evidence type="ECO:0000313" key="6">
    <source>
        <dbReference type="EMBL" id="QBB70481.1"/>
    </source>
</evidence>
<dbReference type="Pfam" id="PF02545">
    <property type="entry name" value="Maf"/>
    <property type="match status" value="1"/>
</dbReference>
<protein>
    <recommendedName>
        <fullName evidence="5">7-methyl-GTP pyrophosphatase</fullName>
        <shortName evidence="5">m(7)GTP pyrophosphatase</shortName>
        <ecNumber evidence="5">3.6.1.-</ecNumber>
    </recommendedName>
</protein>
<keyword evidence="3 5" id="KW-0378">Hydrolase</keyword>
<organism evidence="6 7">
    <name type="scientific">Pseudolysobacter antarcticus</name>
    <dbReference type="NCBI Taxonomy" id="2511995"/>
    <lineage>
        <taxon>Bacteria</taxon>
        <taxon>Pseudomonadati</taxon>
        <taxon>Pseudomonadota</taxon>
        <taxon>Gammaproteobacteria</taxon>
        <taxon>Lysobacterales</taxon>
        <taxon>Rhodanobacteraceae</taxon>
        <taxon>Pseudolysobacter</taxon>
    </lineage>
</organism>
<dbReference type="SUPFAM" id="SSF52972">
    <property type="entry name" value="ITPase-like"/>
    <property type="match status" value="1"/>
</dbReference>
<dbReference type="InterPro" id="IPR029001">
    <property type="entry name" value="ITPase-like_fam"/>
</dbReference>
<dbReference type="EMBL" id="CP035704">
    <property type="protein sequence ID" value="QBB70481.1"/>
    <property type="molecule type" value="Genomic_DNA"/>
</dbReference>
<comment type="similarity">
    <text evidence="5">Belongs to the Maf family. YceF subfamily.</text>
</comment>
<evidence type="ECO:0000256" key="5">
    <source>
        <dbReference type="HAMAP-Rule" id="MF_00528"/>
    </source>
</evidence>
<dbReference type="PANTHER" id="PTHR43213">
    <property type="entry name" value="BIFUNCTIONAL DTTP/UTP PYROPHOSPHATASE/METHYLTRANSFERASE PROTEIN-RELATED"/>
    <property type="match status" value="1"/>
</dbReference>
<comment type="catalytic activity">
    <reaction evidence="5">
        <text>N(7)-methyl-GTP + H2O = N(7)-methyl-GMP + diphosphate + H(+)</text>
        <dbReference type="Rhea" id="RHEA:58744"/>
        <dbReference type="ChEBI" id="CHEBI:15377"/>
        <dbReference type="ChEBI" id="CHEBI:15378"/>
        <dbReference type="ChEBI" id="CHEBI:33019"/>
        <dbReference type="ChEBI" id="CHEBI:58285"/>
        <dbReference type="ChEBI" id="CHEBI:87133"/>
    </reaction>
</comment>
<dbReference type="HAMAP" id="MF_00528">
    <property type="entry name" value="Maf"/>
    <property type="match status" value="1"/>
</dbReference>
<feature type="site" description="Important for substrate specificity" evidence="5">
    <location>
        <position position="20"/>
    </location>
</feature>
<feature type="site" description="Important for substrate specificity" evidence="5">
    <location>
        <position position="78"/>
    </location>
</feature>
<dbReference type="AlphaFoldDB" id="A0A411HJ23"/>
<evidence type="ECO:0000256" key="2">
    <source>
        <dbReference type="ARBA" id="ARBA00022490"/>
    </source>
</evidence>
<comment type="function">
    <text evidence="5">Nucleoside triphosphate pyrophosphatase that hydrolyzes 7-methyl-GTP (m(7)GTP). May have a dual role in cell division arrest and in preventing the incorporation of modified nucleotides into cellular nucleic acids.</text>
</comment>
<dbReference type="InterPro" id="IPR003697">
    <property type="entry name" value="Maf-like"/>
</dbReference>
<gene>
    <name evidence="6" type="ORF">ELE36_08940</name>
</gene>
<name>A0A411HJ23_9GAMM</name>
<comment type="subcellular location">
    <subcellularLocation>
        <location evidence="1 5">Cytoplasm</location>
    </subcellularLocation>
</comment>
<evidence type="ECO:0000256" key="1">
    <source>
        <dbReference type="ARBA" id="ARBA00004496"/>
    </source>
</evidence>
<keyword evidence="4 5" id="KW-0546">Nucleotide metabolism</keyword>
<sequence length="200" mass="21258">MSDFCPVSAVDLILASSSIYRRDLLQRLTKNFSQLAPHVDESASADETPAALALRLAIAKANAVAAIRPGAIVIGSDQVAALGTRMLGKPGDHENARAQLLACCGQTVSFHTALCLIDGRNGRIQHAVDCTLVYFRNLGSGEIDAYLQAEKPYDCAGSFKAEGLGIALFERMQTEDPTALIGLPLIALSRMLRTAGIALF</sequence>
<dbReference type="NCBIfam" id="TIGR00172">
    <property type="entry name" value="maf"/>
    <property type="match status" value="1"/>
</dbReference>
<accession>A0A411HJ23</accession>
<dbReference type="GO" id="GO:0005737">
    <property type="term" value="C:cytoplasm"/>
    <property type="evidence" value="ECO:0007669"/>
    <property type="project" value="UniProtKB-SubCell"/>
</dbReference>
<dbReference type="OrthoDB" id="9813694at2"/>
<proteinExistence type="inferred from homology"/>
<dbReference type="Proteomes" id="UP000291562">
    <property type="component" value="Chromosome"/>
</dbReference>
<feature type="active site" description="Proton acceptor" evidence="5">
    <location>
        <position position="77"/>
    </location>
</feature>
<dbReference type="EC" id="3.6.1.-" evidence="5"/>
<feature type="site" description="Important for substrate specificity" evidence="5">
    <location>
        <position position="162"/>
    </location>
</feature>
<evidence type="ECO:0000313" key="7">
    <source>
        <dbReference type="Proteomes" id="UP000291562"/>
    </source>
</evidence>
<dbReference type="PIRSF" id="PIRSF006305">
    <property type="entry name" value="Maf"/>
    <property type="match status" value="1"/>
</dbReference>
<comment type="caution">
    <text evidence="5">Lacks conserved residue(s) required for the propagation of feature annotation.</text>
</comment>
<dbReference type="PANTHER" id="PTHR43213:SF10">
    <property type="entry name" value="7-METHYL-GTP PYROPHOSPHATASE"/>
    <property type="match status" value="1"/>
</dbReference>
<keyword evidence="7" id="KW-1185">Reference proteome</keyword>
<dbReference type="Gene3D" id="3.90.950.10">
    <property type="match status" value="1"/>
</dbReference>
<dbReference type="GO" id="GO:0009117">
    <property type="term" value="P:nucleotide metabolic process"/>
    <property type="evidence" value="ECO:0007669"/>
    <property type="project" value="UniProtKB-KW"/>
</dbReference>
<dbReference type="CDD" id="cd00555">
    <property type="entry name" value="Maf"/>
    <property type="match status" value="1"/>
</dbReference>
<reference evidence="6 7" key="1">
    <citation type="submission" date="2019-01" db="EMBL/GenBank/DDBJ databases">
        <title>Pseudolysobacter antarctica gen. nov., sp. nov., isolated from Fildes Peninsula, Antarctica.</title>
        <authorList>
            <person name="Wei Z."/>
            <person name="Peng F."/>
        </authorList>
    </citation>
    <scope>NUCLEOTIDE SEQUENCE [LARGE SCALE GENOMIC DNA]</scope>
    <source>
        <strain evidence="6 7">AQ6-296</strain>
    </source>
</reference>